<dbReference type="InterPro" id="IPR041916">
    <property type="entry name" value="Anti_sigma_zinc_sf"/>
</dbReference>
<evidence type="ECO:0000313" key="5">
    <source>
        <dbReference type="EMBL" id="SEQ55800.1"/>
    </source>
</evidence>
<evidence type="ECO:0000256" key="1">
    <source>
        <dbReference type="ARBA" id="ARBA00023015"/>
    </source>
</evidence>
<keyword evidence="1" id="KW-0805">Transcription regulation</keyword>
<dbReference type="Gene3D" id="1.10.10.1320">
    <property type="entry name" value="Anti-sigma factor, zinc-finger domain"/>
    <property type="match status" value="1"/>
</dbReference>
<feature type="domain" description="Putative zinc-finger" evidence="4">
    <location>
        <begin position="8"/>
        <end position="36"/>
    </location>
</feature>
<sequence>MDHCDPVLLAALAFREASEQENRAAERHLEHCAACREELRALRELADTARRAAPADRVPVRPPPRVWEAIAAELAAERRDGTGNDRGNGTGGRPR</sequence>
<accession>A0A1H9H0F3</accession>
<evidence type="ECO:0000256" key="2">
    <source>
        <dbReference type="ARBA" id="ARBA00023163"/>
    </source>
</evidence>
<proteinExistence type="predicted"/>
<evidence type="ECO:0000256" key="3">
    <source>
        <dbReference type="SAM" id="MobiDB-lite"/>
    </source>
</evidence>
<dbReference type="Proteomes" id="UP000199055">
    <property type="component" value="Unassembled WGS sequence"/>
</dbReference>
<protein>
    <recommendedName>
        <fullName evidence="4">Putative zinc-finger domain-containing protein</fullName>
    </recommendedName>
</protein>
<name>A0A1H9H0F3_9ACTN</name>
<dbReference type="EMBL" id="FOET01000010">
    <property type="protein sequence ID" value="SEQ55800.1"/>
    <property type="molecule type" value="Genomic_DNA"/>
</dbReference>
<reference evidence="5 6" key="1">
    <citation type="submission" date="2016-10" db="EMBL/GenBank/DDBJ databases">
        <authorList>
            <person name="de Groot N.N."/>
        </authorList>
    </citation>
    <scope>NUCLEOTIDE SEQUENCE [LARGE SCALE GENOMIC DNA]</scope>
    <source>
        <strain evidence="5 6">CGMCC 4.3519</strain>
    </source>
</reference>
<dbReference type="STRING" id="403935.SAMN05216481_11034"/>
<keyword evidence="6" id="KW-1185">Reference proteome</keyword>
<feature type="region of interest" description="Disordered" evidence="3">
    <location>
        <begin position="74"/>
        <end position="95"/>
    </location>
</feature>
<evidence type="ECO:0000259" key="4">
    <source>
        <dbReference type="Pfam" id="PF13490"/>
    </source>
</evidence>
<evidence type="ECO:0000313" key="6">
    <source>
        <dbReference type="Proteomes" id="UP000199055"/>
    </source>
</evidence>
<dbReference type="RefSeq" id="WP_093660798.1">
    <property type="nucleotide sequence ID" value="NZ_FOET01000010.1"/>
</dbReference>
<gene>
    <name evidence="5" type="ORF">SAMN05216481_11034</name>
</gene>
<dbReference type="AlphaFoldDB" id="A0A1H9H0F3"/>
<dbReference type="Pfam" id="PF13490">
    <property type="entry name" value="zf-HC2"/>
    <property type="match status" value="1"/>
</dbReference>
<keyword evidence="2" id="KW-0804">Transcription</keyword>
<dbReference type="InterPro" id="IPR027383">
    <property type="entry name" value="Znf_put"/>
</dbReference>
<feature type="compositionally biased region" description="Gly residues" evidence="3">
    <location>
        <begin position="84"/>
        <end position="95"/>
    </location>
</feature>
<organism evidence="5 6">
    <name type="scientific">Streptomyces radiopugnans</name>
    <dbReference type="NCBI Taxonomy" id="403935"/>
    <lineage>
        <taxon>Bacteria</taxon>
        <taxon>Bacillati</taxon>
        <taxon>Actinomycetota</taxon>
        <taxon>Actinomycetes</taxon>
        <taxon>Kitasatosporales</taxon>
        <taxon>Streptomycetaceae</taxon>
        <taxon>Streptomyces</taxon>
    </lineage>
</organism>